<organism evidence="2 3">
    <name type="scientific">Mycena belliarum</name>
    <dbReference type="NCBI Taxonomy" id="1033014"/>
    <lineage>
        <taxon>Eukaryota</taxon>
        <taxon>Fungi</taxon>
        <taxon>Dikarya</taxon>
        <taxon>Basidiomycota</taxon>
        <taxon>Agaricomycotina</taxon>
        <taxon>Agaricomycetes</taxon>
        <taxon>Agaricomycetidae</taxon>
        <taxon>Agaricales</taxon>
        <taxon>Marasmiineae</taxon>
        <taxon>Mycenaceae</taxon>
        <taxon>Mycena</taxon>
    </lineage>
</organism>
<feature type="compositionally biased region" description="Low complexity" evidence="1">
    <location>
        <begin position="68"/>
        <end position="85"/>
    </location>
</feature>
<dbReference type="EMBL" id="JARJCN010000067">
    <property type="protein sequence ID" value="KAJ7078291.1"/>
    <property type="molecule type" value="Genomic_DNA"/>
</dbReference>
<feature type="compositionally biased region" description="Low complexity" evidence="1">
    <location>
        <begin position="444"/>
        <end position="453"/>
    </location>
</feature>
<feature type="region of interest" description="Disordered" evidence="1">
    <location>
        <begin position="708"/>
        <end position="786"/>
    </location>
</feature>
<feature type="compositionally biased region" description="Low complexity" evidence="1">
    <location>
        <begin position="714"/>
        <end position="733"/>
    </location>
</feature>
<feature type="region of interest" description="Disordered" evidence="1">
    <location>
        <begin position="321"/>
        <end position="340"/>
    </location>
</feature>
<feature type="region of interest" description="Disordered" evidence="1">
    <location>
        <begin position="236"/>
        <end position="310"/>
    </location>
</feature>
<feature type="compositionally biased region" description="Basic and acidic residues" evidence="1">
    <location>
        <begin position="173"/>
        <end position="208"/>
    </location>
</feature>
<feature type="compositionally biased region" description="Basic residues" evidence="1">
    <location>
        <begin position="428"/>
        <end position="443"/>
    </location>
</feature>
<accession>A0AAD6XGX9</accession>
<feature type="compositionally biased region" description="Pro residues" evidence="1">
    <location>
        <begin position="462"/>
        <end position="476"/>
    </location>
</feature>
<comment type="caution">
    <text evidence="2">The sequence shown here is derived from an EMBL/GenBank/DDBJ whole genome shotgun (WGS) entry which is preliminary data.</text>
</comment>
<feature type="compositionally biased region" description="Acidic residues" evidence="1">
    <location>
        <begin position="288"/>
        <end position="305"/>
    </location>
</feature>
<name>A0AAD6XGX9_9AGAR</name>
<evidence type="ECO:0000313" key="3">
    <source>
        <dbReference type="Proteomes" id="UP001222325"/>
    </source>
</evidence>
<sequence length="786" mass="85507">MAPWVCSKKKVYYVRPPAGSRWMGPSDDRVWVPGLDWPDGLEPPPDDDADGDVSMAPPTTPQSFGTIPAAAPVPQTAPVAVPPAVDTRANAPARHTAPTTASGPPRGPPATVGGPPDAARGPNRPPQQHYGPFTGAFANTMRYRDAVSRRMHEGRGASDLAPTLAADRQAPPRSDHYEPRDREDTRGRTEGHHHEGRQQGGRRPDVRNEYVRALDNEDRREGQRAEALLHQDRAREQALRAKASATRPGGTTTGPAQRPPAIIRPPPDVDTARLDADGLPMLPGVAIPDDESDYGGSSDDDEEDELRNLKNFRTKEEFRLSAALRRPDQRDAPPMPPAPASTGVWATISYSTIVEARALNRWIVRGCPRAHAMWEHLMRYFSHNPTARRSDGIQYLMREQARTDQGWLLATTGDATPRSRRGTSPNRNQRRRRPLAYKGKRRSTTSGTTTTSGASNADVDDPMPPAPPTPAPPPFAPSYAGRAPFAVTPIPARVDSSGSLHDAIRNLTERRPAEWARGLRLEDGTWPTEDTPIGARPLVEDVLASRFFQFVAPRRAETSQERAIFMEHALLGFSLPGFFERFAFRGGWQYAEMPLEQFLFLAPNLTMSQTLAWVLLHGIQPGSRAALMLQSYAASWRNLRDGNPDPQGQQFSAFPRNIQDVLSVPDSAITNWRDLSYGPVRVGVQSNAPRFPGNGLTESMHAPTITPALDEEMPPATTLAPPEAPVAPSSAAPPDEPVTGDAGEPTDTADVPLPESREGSQEPGDDGSVTPKVDSESAKADSPPPA</sequence>
<dbReference type="Proteomes" id="UP001222325">
    <property type="component" value="Unassembled WGS sequence"/>
</dbReference>
<keyword evidence="3" id="KW-1185">Reference proteome</keyword>
<feature type="region of interest" description="Disordered" evidence="1">
    <location>
        <begin position="33"/>
        <end position="136"/>
    </location>
</feature>
<reference evidence="2" key="1">
    <citation type="submission" date="2023-03" db="EMBL/GenBank/DDBJ databases">
        <title>Massive genome expansion in bonnet fungi (Mycena s.s.) driven by repeated elements and novel gene families across ecological guilds.</title>
        <authorList>
            <consortium name="Lawrence Berkeley National Laboratory"/>
            <person name="Harder C.B."/>
            <person name="Miyauchi S."/>
            <person name="Viragh M."/>
            <person name="Kuo A."/>
            <person name="Thoen E."/>
            <person name="Andreopoulos B."/>
            <person name="Lu D."/>
            <person name="Skrede I."/>
            <person name="Drula E."/>
            <person name="Henrissat B."/>
            <person name="Morin E."/>
            <person name="Kohler A."/>
            <person name="Barry K."/>
            <person name="LaButti K."/>
            <person name="Morin E."/>
            <person name="Salamov A."/>
            <person name="Lipzen A."/>
            <person name="Mereny Z."/>
            <person name="Hegedus B."/>
            <person name="Baldrian P."/>
            <person name="Stursova M."/>
            <person name="Weitz H."/>
            <person name="Taylor A."/>
            <person name="Grigoriev I.V."/>
            <person name="Nagy L.G."/>
            <person name="Martin F."/>
            <person name="Kauserud H."/>
        </authorList>
    </citation>
    <scope>NUCLEOTIDE SEQUENCE</scope>
    <source>
        <strain evidence="2">CBHHK173m</strain>
    </source>
</reference>
<evidence type="ECO:0000256" key="1">
    <source>
        <dbReference type="SAM" id="MobiDB-lite"/>
    </source>
</evidence>
<feature type="compositionally biased region" description="Low complexity" evidence="1">
    <location>
        <begin position="243"/>
        <end position="261"/>
    </location>
</feature>
<feature type="region of interest" description="Disordered" evidence="1">
    <location>
        <begin position="406"/>
        <end position="480"/>
    </location>
</feature>
<gene>
    <name evidence="2" type="ORF">B0H15DRAFT_954636</name>
</gene>
<evidence type="ECO:0000313" key="2">
    <source>
        <dbReference type="EMBL" id="KAJ7078291.1"/>
    </source>
</evidence>
<feature type="region of interest" description="Disordered" evidence="1">
    <location>
        <begin position="150"/>
        <end position="208"/>
    </location>
</feature>
<dbReference type="AlphaFoldDB" id="A0AAD6XGX9"/>
<protein>
    <submittedName>
        <fullName evidence="2">Uncharacterized protein</fullName>
    </submittedName>
</protein>
<proteinExistence type="predicted"/>
<feature type="compositionally biased region" description="Basic and acidic residues" evidence="1">
    <location>
        <begin position="321"/>
        <end position="331"/>
    </location>
</feature>